<dbReference type="GO" id="GO:0004113">
    <property type="term" value="F:2',3'-cyclic-nucleotide 3'-phosphodiesterase activity"/>
    <property type="evidence" value="ECO:0007669"/>
    <property type="project" value="TreeGrafter"/>
</dbReference>
<comment type="similarity">
    <text evidence="4">Belongs to the YmdB-like family.</text>
</comment>
<feature type="binding site" evidence="6">
    <location>
        <position position="8"/>
    </location>
    <ligand>
        <name>Fe cation</name>
        <dbReference type="ChEBI" id="CHEBI:24875"/>
        <label>1</label>
    </ligand>
</feature>
<dbReference type="AlphaFoldDB" id="A0A1I3Z933"/>
<evidence type="ECO:0000256" key="2">
    <source>
        <dbReference type="ARBA" id="ARBA00022801"/>
    </source>
</evidence>
<dbReference type="PIRSF" id="PIRSF004789">
    <property type="entry name" value="DR1281"/>
    <property type="match status" value="1"/>
</dbReference>
<dbReference type="NCBIfam" id="TIGR00282">
    <property type="entry name" value="TIGR00282 family metallophosphoesterase"/>
    <property type="match status" value="1"/>
</dbReference>
<sequence length="280" mass="29742">MRLLFVGDVVGRAGRAALTSQLPRLREDWSLDLVIVNGENAAGGFGITEAICAEFLNAGADCVTLGNHAFDQREALVFIAREPRLIRPLNYPRGTPGHGANLIETAAGARVLVINVMGRVFMDAMDDPFAAVERELGACPLGAGCDAVFVDFHAEASSEKQALAHFVDGRASLVVGTHTHVPTADHQILPQGTGYMTDAGMTGDYNSVIGMEKDEPVRRFTTKLPAARFEPAGGAATLCGVAVELDARGLAIDIAPVRIGGRLSQARPHFWEKAKVAELS</sequence>
<dbReference type="Gene3D" id="3.60.21.10">
    <property type="match status" value="1"/>
</dbReference>
<keyword evidence="3" id="KW-0408">Iron</keyword>
<dbReference type="GO" id="GO:0046872">
    <property type="term" value="F:metal ion binding"/>
    <property type="evidence" value="ECO:0007669"/>
    <property type="project" value="UniProtKB-KW"/>
</dbReference>
<feature type="binding site" evidence="6">
    <location>
        <position position="40"/>
    </location>
    <ligand>
        <name>Fe cation</name>
        <dbReference type="ChEBI" id="CHEBI:24875"/>
        <label>1</label>
    </ligand>
</feature>
<gene>
    <name evidence="7" type="ORF">SAMN05444581_107133</name>
</gene>
<feature type="active site" description="Proton donor" evidence="5">
    <location>
        <position position="68"/>
    </location>
</feature>
<evidence type="ECO:0000313" key="7">
    <source>
        <dbReference type="EMBL" id="SFK40069.1"/>
    </source>
</evidence>
<evidence type="ECO:0000256" key="1">
    <source>
        <dbReference type="ARBA" id="ARBA00022723"/>
    </source>
</evidence>
<evidence type="ECO:0008006" key="9">
    <source>
        <dbReference type="Google" id="ProtNLM"/>
    </source>
</evidence>
<dbReference type="EMBL" id="FOSN01000007">
    <property type="protein sequence ID" value="SFK40069.1"/>
    <property type="molecule type" value="Genomic_DNA"/>
</dbReference>
<dbReference type="OrthoDB" id="9801109at2"/>
<feature type="binding site" evidence="6">
    <location>
        <position position="67"/>
    </location>
    <ligand>
        <name>Fe cation</name>
        <dbReference type="ChEBI" id="CHEBI:24875"/>
        <label>2</label>
    </ligand>
</feature>
<name>A0A1I3Z933_9HYPH</name>
<reference evidence="7 8" key="1">
    <citation type="submission" date="2016-10" db="EMBL/GenBank/DDBJ databases">
        <authorList>
            <person name="de Groot N.N."/>
        </authorList>
    </citation>
    <scope>NUCLEOTIDE SEQUENCE [LARGE SCALE GENOMIC DNA]</scope>
    <source>
        <strain evidence="7 8">NE2</strain>
    </source>
</reference>
<keyword evidence="1 6" id="KW-0479">Metal-binding</keyword>
<evidence type="ECO:0000313" key="8">
    <source>
        <dbReference type="Proteomes" id="UP000198755"/>
    </source>
</evidence>
<evidence type="ECO:0000256" key="6">
    <source>
        <dbReference type="PIRSR" id="PIRSR004789-51"/>
    </source>
</evidence>
<dbReference type="STRING" id="1612308.SAMN05444581_107133"/>
<feature type="binding site" evidence="6">
    <location>
        <position position="39"/>
    </location>
    <ligand>
        <name>Fe cation</name>
        <dbReference type="ChEBI" id="CHEBI:24875"/>
        <label>1</label>
    </ligand>
</feature>
<evidence type="ECO:0000256" key="5">
    <source>
        <dbReference type="PIRSR" id="PIRSR004789-50"/>
    </source>
</evidence>
<feature type="binding site" evidence="6">
    <location>
        <position position="178"/>
    </location>
    <ligand>
        <name>Fe cation</name>
        <dbReference type="ChEBI" id="CHEBI:24875"/>
        <label>2</label>
    </ligand>
</feature>
<feature type="binding site" evidence="6">
    <location>
        <position position="180"/>
    </location>
    <ligand>
        <name>Fe cation</name>
        <dbReference type="ChEBI" id="CHEBI:24875"/>
        <label>1</label>
    </ligand>
</feature>
<keyword evidence="8" id="KW-1185">Reference proteome</keyword>
<dbReference type="PANTHER" id="PTHR36303">
    <property type="entry name" value="2',3'-CYCLIC-NUCLEOTIDE 2'-PHOSPHODIESTERASE"/>
    <property type="match status" value="1"/>
</dbReference>
<feature type="binding site" evidence="6">
    <location>
        <position position="153"/>
    </location>
    <ligand>
        <name>Fe cation</name>
        <dbReference type="ChEBI" id="CHEBI:24875"/>
        <label>2</label>
    </ligand>
</feature>
<dbReference type="InterPro" id="IPR005235">
    <property type="entry name" value="YmdB-like"/>
</dbReference>
<dbReference type="Proteomes" id="UP000198755">
    <property type="component" value="Unassembled WGS sequence"/>
</dbReference>
<dbReference type="PANTHER" id="PTHR36303:SF1">
    <property type="entry name" value="2',3'-CYCLIC-NUCLEOTIDE 2'-PHOSPHODIESTERASE"/>
    <property type="match status" value="1"/>
</dbReference>
<proteinExistence type="inferred from homology"/>
<feature type="binding site" evidence="6">
    <location>
        <position position="39"/>
    </location>
    <ligand>
        <name>Fe cation</name>
        <dbReference type="ChEBI" id="CHEBI:24875"/>
        <label>2</label>
    </ligand>
</feature>
<organism evidence="7 8">
    <name type="scientific">Methylocapsa palsarum</name>
    <dbReference type="NCBI Taxonomy" id="1612308"/>
    <lineage>
        <taxon>Bacteria</taxon>
        <taxon>Pseudomonadati</taxon>
        <taxon>Pseudomonadota</taxon>
        <taxon>Alphaproteobacteria</taxon>
        <taxon>Hyphomicrobiales</taxon>
        <taxon>Beijerinckiaceae</taxon>
        <taxon>Methylocapsa</taxon>
    </lineage>
</organism>
<dbReference type="CDD" id="cd07382">
    <property type="entry name" value="MPP_DR1281"/>
    <property type="match status" value="1"/>
</dbReference>
<evidence type="ECO:0000256" key="3">
    <source>
        <dbReference type="ARBA" id="ARBA00023004"/>
    </source>
</evidence>
<protein>
    <recommendedName>
        <fullName evidence="9">Capsule synthesis protein CapA domain-containing protein</fullName>
    </recommendedName>
</protein>
<dbReference type="Pfam" id="PF13277">
    <property type="entry name" value="YmdB"/>
    <property type="match status" value="1"/>
</dbReference>
<keyword evidence="2" id="KW-0378">Hydrolase</keyword>
<evidence type="ECO:0000256" key="4">
    <source>
        <dbReference type="ARBA" id="ARBA00061401"/>
    </source>
</evidence>
<dbReference type="RefSeq" id="WP_091681630.1">
    <property type="nucleotide sequence ID" value="NZ_FOSN01000007.1"/>
</dbReference>
<accession>A0A1I3Z933</accession>
<dbReference type="FunFam" id="3.60.21.10:FF:000016">
    <property type="entry name" value="Putative metallophosphoesterase"/>
    <property type="match status" value="1"/>
</dbReference>
<dbReference type="SUPFAM" id="SSF56300">
    <property type="entry name" value="Metallo-dependent phosphatases"/>
    <property type="match status" value="1"/>
</dbReference>
<dbReference type="InterPro" id="IPR029052">
    <property type="entry name" value="Metallo-depent_PP-like"/>
</dbReference>